<dbReference type="InterPro" id="IPR029069">
    <property type="entry name" value="HotDog_dom_sf"/>
</dbReference>
<evidence type="ECO:0000259" key="1">
    <source>
        <dbReference type="Pfam" id="PF01575"/>
    </source>
</evidence>
<sequence length="329" mass="35835">MPRVCFEDFAKGQVIASPALILTREAIVTFARDFDAQPFHTDEAAAQDTFVGSLIASGWHTAAVGMRLLQASVFQGGSSMGSPGITELRWLKPVLPDDAIRLSVTVEDCRGSTSKPDRGFLRLAMTALNQRDEAVMSQAFTVMLPRRDAAPLPPRVVKLAEAAPVAEPTDAEILPFLGRAETGTTRDLGPHVFTADVIMAFARAYDPQDFHLDPEAARRSHFGGLCASGWHTAAVWMKRMIATRTRDAALTAERGPVPLFGSSPGFRDLRWLAPVYAGDTLTYTTTLTDKRASASRPGWGLATMRNAARNQHGTEVFAFTGMVFWQWGP</sequence>
<feature type="domain" description="MaoC-like" evidence="1">
    <location>
        <begin position="14"/>
        <end position="113"/>
    </location>
</feature>
<dbReference type="CDD" id="cd03454">
    <property type="entry name" value="YdeM"/>
    <property type="match status" value="2"/>
</dbReference>
<evidence type="ECO:0000313" key="2">
    <source>
        <dbReference type="EMBL" id="KAB1077597.1"/>
    </source>
</evidence>
<feature type="domain" description="MaoC-like" evidence="1">
    <location>
        <begin position="190"/>
        <end position="293"/>
    </location>
</feature>
<evidence type="ECO:0000313" key="3">
    <source>
        <dbReference type="Proteomes" id="UP000474159"/>
    </source>
</evidence>
<dbReference type="RefSeq" id="WP_151001550.1">
    <property type="nucleotide sequence ID" value="NZ_VZZK01000019.1"/>
</dbReference>
<dbReference type="AlphaFoldDB" id="A0A6L3SZ71"/>
<dbReference type="Proteomes" id="UP000474159">
    <property type="component" value="Unassembled WGS sequence"/>
</dbReference>
<comment type="caution">
    <text evidence="2">The sequence shown here is derived from an EMBL/GenBank/DDBJ whole genome shotgun (WGS) entry which is preliminary data.</text>
</comment>
<dbReference type="Pfam" id="PF01575">
    <property type="entry name" value="MaoC_dehydratas"/>
    <property type="match status" value="2"/>
</dbReference>
<proteinExistence type="predicted"/>
<organism evidence="2 3">
    <name type="scientific">Methylobacterium soli</name>
    <dbReference type="NCBI Taxonomy" id="553447"/>
    <lineage>
        <taxon>Bacteria</taxon>
        <taxon>Pseudomonadati</taxon>
        <taxon>Pseudomonadota</taxon>
        <taxon>Alphaproteobacteria</taxon>
        <taxon>Hyphomicrobiales</taxon>
        <taxon>Methylobacteriaceae</taxon>
        <taxon>Methylobacterium</taxon>
    </lineage>
</organism>
<dbReference type="OrthoDB" id="9797938at2"/>
<gene>
    <name evidence="2" type="ORF">F6X53_17850</name>
</gene>
<dbReference type="PANTHER" id="PTHR43664">
    <property type="entry name" value="MONOAMINE OXIDASE-RELATED"/>
    <property type="match status" value="1"/>
</dbReference>
<dbReference type="InterPro" id="IPR052342">
    <property type="entry name" value="MCH/BMMD"/>
</dbReference>
<dbReference type="Gene3D" id="3.10.129.10">
    <property type="entry name" value="Hotdog Thioesterase"/>
    <property type="match status" value="2"/>
</dbReference>
<dbReference type="EMBL" id="VZZK01000019">
    <property type="protein sequence ID" value="KAB1077597.1"/>
    <property type="molecule type" value="Genomic_DNA"/>
</dbReference>
<reference evidence="2 3" key="1">
    <citation type="submission" date="2019-09" db="EMBL/GenBank/DDBJ databases">
        <title>YIM 48816 draft genome.</title>
        <authorList>
            <person name="Jiang L."/>
        </authorList>
    </citation>
    <scope>NUCLEOTIDE SEQUENCE [LARGE SCALE GENOMIC DNA]</scope>
    <source>
        <strain evidence="2 3">YIM 48816</strain>
    </source>
</reference>
<dbReference type="InterPro" id="IPR002539">
    <property type="entry name" value="MaoC-like_dom"/>
</dbReference>
<dbReference type="SUPFAM" id="SSF54637">
    <property type="entry name" value="Thioesterase/thiol ester dehydrase-isomerase"/>
    <property type="match status" value="2"/>
</dbReference>
<accession>A0A6L3SZ71</accession>
<keyword evidence="3" id="KW-1185">Reference proteome</keyword>
<protein>
    <submittedName>
        <fullName evidence="2">MaoC family dehydratase</fullName>
    </submittedName>
</protein>
<dbReference type="PANTHER" id="PTHR43664:SF1">
    <property type="entry name" value="BETA-METHYLMALYL-COA DEHYDRATASE"/>
    <property type="match status" value="1"/>
</dbReference>
<name>A0A6L3SZ71_9HYPH</name>